<dbReference type="Gene3D" id="3.40.50.2300">
    <property type="match status" value="1"/>
</dbReference>
<evidence type="ECO:0000313" key="1">
    <source>
        <dbReference type="EMBL" id="GED00335.1"/>
    </source>
</evidence>
<organism evidence="1 2">
    <name type="scientific">Kocuria varians</name>
    <name type="common">Micrococcus varians</name>
    <dbReference type="NCBI Taxonomy" id="1272"/>
    <lineage>
        <taxon>Bacteria</taxon>
        <taxon>Bacillati</taxon>
        <taxon>Actinomycetota</taxon>
        <taxon>Actinomycetes</taxon>
        <taxon>Micrococcales</taxon>
        <taxon>Micrococcaceae</taxon>
        <taxon>Kocuria</taxon>
    </lineage>
</organism>
<evidence type="ECO:0000313" key="2">
    <source>
        <dbReference type="Proteomes" id="UP000315730"/>
    </source>
</evidence>
<protein>
    <recommendedName>
        <fullName evidence="3">Arsenate reductase</fullName>
    </recommendedName>
</protein>
<dbReference type="InterPro" id="IPR036196">
    <property type="entry name" value="Ptyr_pPase_sf"/>
</dbReference>
<keyword evidence="2" id="KW-1185">Reference proteome</keyword>
<reference evidence="1 2" key="1">
    <citation type="submission" date="2019-06" db="EMBL/GenBank/DDBJ databases">
        <title>Whole genome shotgun sequence of Kocuria varians NBRC 15358.</title>
        <authorList>
            <person name="Hosoyama A."/>
            <person name="Uohara A."/>
            <person name="Ohji S."/>
            <person name="Ichikawa N."/>
        </authorList>
    </citation>
    <scope>NUCLEOTIDE SEQUENCE [LARGE SCALE GENOMIC DNA]</scope>
    <source>
        <strain evidence="1 2">NBRC 15358</strain>
    </source>
</reference>
<gene>
    <name evidence="1" type="ORF">KVA01_24890</name>
</gene>
<dbReference type="AlphaFoldDB" id="A0A4Y4D9D2"/>
<accession>A0A4Y4D9D2</accession>
<dbReference type="SUPFAM" id="SSF52788">
    <property type="entry name" value="Phosphotyrosine protein phosphatases I"/>
    <property type="match status" value="1"/>
</dbReference>
<dbReference type="EMBL" id="BJNW01000034">
    <property type="protein sequence ID" value="GED00335.1"/>
    <property type="molecule type" value="Genomic_DNA"/>
</dbReference>
<sequence length="61" mass="6676">MVQDSGVVITMGCGHACPVYPGKRYLDWGTADPSEENLQGVRGIVDTIDARAEALWDQIRN</sequence>
<evidence type="ECO:0008006" key="3">
    <source>
        <dbReference type="Google" id="ProtNLM"/>
    </source>
</evidence>
<dbReference type="Proteomes" id="UP000315730">
    <property type="component" value="Unassembled WGS sequence"/>
</dbReference>
<proteinExistence type="predicted"/>
<comment type="caution">
    <text evidence="1">The sequence shown here is derived from an EMBL/GenBank/DDBJ whole genome shotgun (WGS) entry which is preliminary data.</text>
</comment>
<name>A0A4Y4D9D2_KOCVA</name>